<sequence length="76" mass="7606">MPAMSLIMTAAGPIIRLLFLVTNVPLHAVVALILVSMLAGFSSGMKPADIDATIQKGMAGSLGFVAVVAALGALLG</sequence>
<accession>A0A8I1WAM3</accession>
<evidence type="ECO:0000313" key="3">
    <source>
        <dbReference type="Proteomes" id="UP000664658"/>
    </source>
</evidence>
<dbReference type="InterPro" id="IPR003474">
    <property type="entry name" value="Glcn_transporter"/>
</dbReference>
<feature type="transmembrane region" description="Helical" evidence="1">
    <location>
        <begin position="26"/>
        <end position="45"/>
    </location>
</feature>
<comment type="caution">
    <text evidence="2">The sequence shown here is derived from an EMBL/GenBank/DDBJ whole genome shotgun (WGS) entry which is preliminary data.</text>
</comment>
<dbReference type="Pfam" id="PF02447">
    <property type="entry name" value="GntP_permease"/>
    <property type="match status" value="1"/>
</dbReference>
<feature type="transmembrane region" description="Helical" evidence="1">
    <location>
        <begin position="57"/>
        <end position="75"/>
    </location>
</feature>
<gene>
    <name evidence="2" type="ORF">J2R62_17360</name>
</gene>
<keyword evidence="1" id="KW-0812">Transmembrane</keyword>
<organism evidence="2 3">
    <name type="scientific">Plesiomonas shigelloides</name>
    <name type="common">Aeromonas shigelloides</name>
    <dbReference type="NCBI Taxonomy" id="703"/>
    <lineage>
        <taxon>Bacteria</taxon>
        <taxon>Pseudomonadati</taxon>
        <taxon>Pseudomonadota</taxon>
        <taxon>Gammaproteobacteria</taxon>
        <taxon>Enterobacterales</taxon>
        <taxon>Enterobacteriaceae</taxon>
        <taxon>Plesiomonas</taxon>
    </lineage>
</organism>
<proteinExistence type="predicted"/>
<keyword evidence="1" id="KW-0472">Membrane</keyword>
<name>A0A8I1WAM3_PLESH</name>
<evidence type="ECO:0000313" key="2">
    <source>
        <dbReference type="EMBL" id="MBO1109926.1"/>
    </source>
</evidence>
<reference evidence="2" key="1">
    <citation type="submission" date="2021-03" db="EMBL/GenBank/DDBJ databases">
        <title>Plesiomonas shigelloides zfcc0051, isolated from zebrafish feces.</title>
        <authorList>
            <person name="Vanderhoek Z."/>
            <person name="Gaulke C."/>
        </authorList>
    </citation>
    <scope>NUCLEOTIDE SEQUENCE</scope>
    <source>
        <strain evidence="2">Zfcc0051</strain>
    </source>
</reference>
<dbReference type="RefSeq" id="WP_207542841.1">
    <property type="nucleotide sequence ID" value="NZ_JAFNAA010000085.1"/>
</dbReference>
<keyword evidence="1" id="KW-1133">Transmembrane helix</keyword>
<dbReference type="GO" id="GO:0016020">
    <property type="term" value="C:membrane"/>
    <property type="evidence" value="ECO:0007669"/>
    <property type="project" value="InterPro"/>
</dbReference>
<dbReference type="Proteomes" id="UP000664658">
    <property type="component" value="Unassembled WGS sequence"/>
</dbReference>
<dbReference type="AlphaFoldDB" id="A0A8I1WAM3"/>
<evidence type="ECO:0008006" key="4">
    <source>
        <dbReference type="Google" id="ProtNLM"/>
    </source>
</evidence>
<protein>
    <recommendedName>
        <fullName evidence="4">Gluconate transporter</fullName>
    </recommendedName>
</protein>
<dbReference type="EMBL" id="JAFNAA010000085">
    <property type="protein sequence ID" value="MBO1109926.1"/>
    <property type="molecule type" value="Genomic_DNA"/>
</dbReference>
<dbReference type="GO" id="GO:0015128">
    <property type="term" value="F:gluconate transmembrane transporter activity"/>
    <property type="evidence" value="ECO:0007669"/>
    <property type="project" value="InterPro"/>
</dbReference>
<evidence type="ECO:0000256" key="1">
    <source>
        <dbReference type="SAM" id="Phobius"/>
    </source>
</evidence>